<protein>
    <submittedName>
        <fullName evidence="1">Uncharacterized protein</fullName>
    </submittedName>
</protein>
<accession>A0A9P8AV83</accession>
<dbReference type="AlphaFoldDB" id="A0A9P8AV83"/>
<evidence type="ECO:0000313" key="2">
    <source>
        <dbReference type="Proteomes" id="UP000812287"/>
    </source>
</evidence>
<sequence length="94" mass="10280">MDVVSESMANEQEISRCLAPHVQEELTPGYDRAMEERGTGSVARQKASFHNFISEAKEDLFEDGADVIMERLANAVSAIGDGLALSLDELPQKI</sequence>
<keyword evidence="2" id="KW-1185">Reference proteome</keyword>
<dbReference type="GeneID" id="66101259"/>
<dbReference type="OrthoDB" id="3019739at2759"/>
<reference evidence="1" key="1">
    <citation type="submission" date="2020-11" db="EMBL/GenBank/DDBJ databases">
        <title>Adaptations for nitrogen fixation in a non-lichenized fungal sporocarp promotes dispersal by wood-feeding termites.</title>
        <authorList>
            <consortium name="DOE Joint Genome Institute"/>
            <person name="Koch R.A."/>
            <person name="Yoon G."/>
            <person name="Arayal U."/>
            <person name="Lail K."/>
            <person name="Amirebrahimi M."/>
            <person name="Labutti K."/>
            <person name="Lipzen A."/>
            <person name="Riley R."/>
            <person name="Barry K."/>
            <person name="Henrissat B."/>
            <person name="Grigoriev I.V."/>
            <person name="Herr J.R."/>
            <person name="Aime M.C."/>
        </authorList>
    </citation>
    <scope>NUCLEOTIDE SEQUENCE</scope>
    <source>
        <strain evidence="1">MCA 3950</strain>
    </source>
</reference>
<name>A0A9P8AV83_9AGAR</name>
<organism evidence="1 2">
    <name type="scientific">Guyanagaster necrorhizus</name>
    <dbReference type="NCBI Taxonomy" id="856835"/>
    <lineage>
        <taxon>Eukaryota</taxon>
        <taxon>Fungi</taxon>
        <taxon>Dikarya</taxon>
        <taxon>Basidiomycota</taxon>
        <taxon>Agaricomycotina</taxon>
        <taxon>Agaricomycetes</taxon>
        <taxon>Agaricomycetidae</taxon>
        <taxon>Agaricales</taxon>
        <taxon>Marasmiineae</taxon>
        <taxon>Physalacriaceae</taxon>
        <taxon>Guyanagaster</taxon>
    </lineage>
</organism>
<evidence type="ECO:0000313" key="1">
    <source>
        <dbReference type="EMBL" id="KAG7449284.1"/>
    </source>
</evidence>
<gene>
    <name evidence="1" type="ORF">BT62DRAFT_1073773</name>
</gene>
<dbReference type="EMBL" id="MU250528">
    <property type="protein sequence ID" value="KAG7449284.1"/>
    <property type="molecule type" value="Genomic_DNA"/>
</dbReference>
<dbReference type="Proteomes" id="UP000812287">
    <property type="component" value="Unassembled WGS sequence"/>
</dbReference>
<dbReference type="PANTHER" id="PTHR36681:SF3">
    <property type="entry name" value="NUCLEAR GTPASE, GERMINAL CENTER-ASSOCIATED, TANDEM DUPLICATE 3"/>
    <property type="match status" value="1"/>
</dbReference>
<proteinExistence type="predicted"/>
<comment type="caution">
    <text evidence="1">The sequence shown here is derived from an EMBL/GenBank/DDBJ whole genome shotgun (WGS) entry which is preliminary data.</text>
</comment>
<dbReference type="RefSeq" id="XP_043042784.1">
    <property type="nucleotide sequence ID" value="XM_043178965.1"/>
</dbReference>
<dbReference type="PANTHER" id="PTHR36681">
    <property type="entry name" value="NUCLEAR GTPASE, GERMINAL CENTER-ASSOCIATED, TANDEM DUPLICATE 3"/>
    <property type="match status" value="1"/>
</dbReference>